<reference evidence="1" key="1">
    <citation type="journal article" date="2020" name="Fungal Divers.">
        <title>Resolving the Mortierellaceae phylogeny through synthesis of multi-gene phylogenetics and phylogenomics.</title>
        <authorList>
            <person name="Vandepol N."/>
            <person name="Liber J."/>
            <person name="Desiro A."/>
            <person name="Na H."/>
            <person name="Kennedy M."/>
            <person name="Barry K."/>
            <person name="Grigoriev I.V."/>
            <person name="Miller A.N."/>
            <person name="O'Donnell K."/>
            <person name="Stajich J.E."/>
            <person name="Bonito G."/>
        </authorList>
    </citation>
    <scope>NUCLEOTIDE SEQUENCE</scope>
    <source>
        <strain evidence="1">NRRL 2769</strain>
    </source>
</reference>
<protein>
    <submittedName>
        <fullName evidence="1">Uncharacterized protein</fullName>
    </submittedName>
</protein>
<organism evidence="1 2">
    <name type="scientific">Entomortierella chlamydospora</name>
    <dbReference type="NCBI Taxonomy" id="101097"/>
    <lineage>
        <taxon>Eukaryota</taxon>
        <taxon>Fungi</taxon>
        <taxon>Fungi incertae sedis</taxon>
        <taxon>Mucoromycota</taxon>
        <taxon>Mortierellomycotina</taxon>
        <taxon>Mortierellomycetes</taxon>
        <taxon>Mortierellales</taxon>
        <taxon>Mortierellaceae</taxon>
        <taxon>Entomortierella</taxon>
    </lineage>
</organism>
<evidence type="ECO:0000313" key="1">
    <source>
        <dbReference type="EMBL" id="KAG0013522.1"/>
    </source>
</evidence>
<dbReference type="AlphaFoldDB" id="A0A9P6MU06"/>
<gene>
    <name evidence="1" type="ORF">BGZ80_011017</name>
</gene>
<comment type="caution">
    <text evidence="1">The sequence shown here is derived from an EMBL/GenBank/DDBJ whole genome shotgun (WGS) entry which is preliminary data.</text>
</comment>
<evidence type="ECO:0000313" key="2">
    <source>
        <dbReference type="Proteomes" id="UP000703661"/>
    </source>
</evidence>
<sequence>VQGSHDAALVLGFYEVHPYMALEELDVHETEDVGSDEASYVQAKGKNVQESCDRMVDISLDKDIRGSGGDGSWKSTETLYHANVLYVWDVK</sequence>
<proteinExistence type="predicted"/>
<accession>A0A9P6MU06</accession>
<keyword evidence="2" id="KW-1185">Reference proteome</keyword>
<dbReference type="Proteomes" id="UP000703661">
    <property type="component" value="Unassembled WGS sequence"/>
</dbReference>
<name>A0A9P6MU06_9FUNG</name>
<dbReference type="EMBL" id="JAAAID010000835">
    <property type="protein sequence ID" value="KAG0013522.1"/>
    <property type="molecule type" value="Genomic_DNA"/>
</dbReference>
<feature type="non-terminal residue" evidence="1">
    <location>
        <position position="1"/>
    </location>
</feature>